<protein>
    <submittedName>
        <fullName evidence="1">Uncharacterized protein</fullName>
    </submittedName>
</protein>
<reference evidence="1" key="1">
    <citation type="journal article" date="2022" name="Int. J. Mol. Sci.">
        <title>Draft Genome of Tanacetum Coccineum: Genomic Comparison of Closely Related Tanacetum-Family Plants.</title>
        <authorList>
            <person name="Yamashiro T."/>
            <person name="Shiraishi A."/>
            <person name="Nakayama K."/>
            <person name="Satake H."/>
        </authorList>
    </citation>
    <scope>NUCLEOTIDE SEQUENCE</scope>
</reference>
<evidence type="ECO:0000313" key="2">
    <source>
        <dbReference type="Proteomes" id="UP001151760"/>
    </source>
</evidence>
<proteinExistence type="predicted"/>
<name>A0ABQ5BNH5_9ASTR</name>
<reference evidence="1" key="2">
    <citation type="submission" date="2022-01" db="EMBL/GenBank/DDBJ databases">
        <authorList>
            <person name="Yamashiro T."/>
            <person name="Shiraishi A."/>
            <person name="Satake H."/>
            <person name="Nakayama K."/>
        </authorList>
    </citation>
    <scope>NUCLEOTIDE SEQUENCE</scope>
</reference>
<sequence length="313" mass="35774">MGCRRTKPDFSNDHYPTCRTTLPSMLAHVITKEMLEIQWKSGVKRTIRRTLGNVIVKWQTGSKNQGTSARGRALSFGAEEARPDPNINDGMDWLSNYKAEIICHKKVVRIPLSDGKLDYHLVGKLSFEFEYPKATPATKSRPIVWHPSELEECRGQLKELQRPRFHSTKLIALGSAGTSRIGDTKRQSSTGIFPKGYGHLEEIEVRRSDQKLYKFKEGDFPRLHLNDIEDMLLLVIQNRLSNLEGDVIVHFAAALPTKRNTPYPSQEKCKEDLSRRSPYTTLSNPQGVIYEDKLNMKRLMHSDELYKFSDGTL</sequence>
<dbReference type="Proteomes" id="UP001151760">
    <property type="component" value="Unassembled WGS sequence"/>
</dbReference>
<accession>A0ABQ5BNH5</accession>
<evidence type="ECO:0000313" key="1">
    <source>
        <dbReference type="EMBL" id="GJT15392.1"/>
    </source>
</evidence>
<comment type="caution">
    <text evidence="1">The sequence shown here is derived from an EMBL/GenBank/DDBJ whole genome shotgun (WGS) entry which is preliminary data.</text>
</comment>
<gene>
    <name evidence="1" type="ORF">Tco_0874098</name>
</gene>
<dbReference type="EMBL" id="BQNB010013392">
    <property type="protein sequence ID" value="GJT15392.1"/>
    <property type="molecule type" value="Genomic_DNA"/>
</dbReference>
<keyword evidence="2" id="KW-1185">Reference proteome</keyword>
<organism evidence="1 2">
    <name type="scientific">Tanacetum coccineum</name>
    <dbReference type="NCBI Taxonomy" id="301880"/>
    <lineage>
        <taxon>Eukaryota</taxon>
        <taxon>Viridiplantae</taxon>
        <taxon>Streptophyta</taxon>
        <taxon>Embryophyta</taxon>
        <taxon>Tracheophyta</taxon>
        <taxon>Spermatophyta</taxon>
        <taxon>Magnoliopsida</taxon>
        <taxon>eudicotyledons</taxon>
        <taxon>Gunneridae</taxon>
        <taxon>Pentapetalae</taxon>
        <taxon>asterids</taxon>
        <taxon>campanulids</taxon>
        <taxon>Asterales</taxon>
        <taxon>Asteraceae</taxon>
        <taxon>Asteroideae</taxon>
        <taxon>Anthemideae</taxon>
        <taxon>Anthemidinae</taxon>
        <taxon>Tanacetum</taxon>
    </lineage>
</organism>